<organism evidence="7 8">
    <name type="scientific">Candidatus Fimimonas gallinarum</name>
    <dbReference type="NCBI Taxonomy" id="2840821"/>
    <lineage>
        <taxon>Bacteria</taxon>
        <taxon>Pseudomonadati</taxon>
        <taxon>Myxococcota</taxon>
        <taxon>Myxococcia</taxon>
        <taxon>Myxococcales</taxon>
        <taxon>Cystobacterineae</taxon>
        <taxon>Myxococcaceae</taxon>
        <taxon>Myxococcaceae incertae sedis</taxon>
        <taxon>Candidatus Fimimonas</taxon>
    </lineage>
</organism>
<dbReference type="InterPro" id="IPR013785">
    <property type="entry name" value="Aldolase_TIM"/>
</dbReference>
<keyword evidence="7" id="KW-0560">Oxidoreductase</keyword>
<dbReference type="InterPro" id="IPR006638">
    <property type="entry name" value="Elp3/MiaA/NifB-like_rSAM"/>
</dbReference>
<evidence type="ECO:0000259" key="6">
    <source>
        <dbReference type="PROSITE" id="PS51918"/>
    </source>
</evidence>
<dbReference type="PROSITE" id="PS51918">
    <property type="entry name" value="RADICAL_SAM"/>
    <property type="match status" value="1"/>
</dbReference>
<dbReference type="Proteomes" id="UP000824200">
    <property type="component" value="Unassembled WGS sequence"/>
</dbReference>
<dbReference type="InterPro" id="IPR034505">
    <property type="entry name" value="Coproporphyrinogen-III_oxidase"/>
</dbReference>
<dbReference type="PANTHER" id="PTHR13932:SF1">
    <property type="entry name" value="OXYGEN-INDEPENDENT COPROPORPHYRINOGEN-III OXIDASE-LIKE PROTEIN HEMZ"/>
    <property type="match status" value="1"/>
</dbReference>
<dbReference type="SFLD" id="SFLDS00029">
    <property type="entry name" value="Radical_SAM"/>
    <property type="match status" value="1"/>
</dbReference>
<dbReference type="SUPFAM" id="SSF102114">
    <property type="entry name" value="Radical SAM enzymes"/>
    <property type="match status" value="1"/>
</dbReference>
<protein>
    <submittedName>
        <fullName evidence="7">Coproporphyrinogen dehydrogenase HemZ</fullName>
        <ecNumber evidence="7">1.3.98.3</ecNumber>
    </submittedName>
</protein>
<evidence type="ECO:0000256" key="2">
    <source>
        <dbReference type="ARBA" id="ARBA00022691"/>
    </source>
</evidence>
<dbReference type="PANTHER" id="PTHR13932">
    <property type="entry name" value="COPROPORPHYRINIGEN III OXIDASE"/>
    <property type="match status" value="1"/>
</dbReference>
<dbReference type="SMART" id="SM00729">
    <property type="entry name" value="Elp3"/>
    <property type="match status" value="1"/>
</dbReference>
<proteinExistence type="predicted"/>
<dbReference type="EC" id="1.3.98.3" evidence="7"/>
<dbReference type="SFLD" id="SFLDG01082">
    <property type="entry name" value="B12-binding_domain_containing"/>
    <property type="match status" value="1"/>
</dbReference>
<accession>A0A9D1E3S3</accession>
<comment type="caution">
    <text evidence="7">The sequence shown here is derived from an EMBL/GenBank/DDBJ whole genome shotgun (WGS) entry which is preliminary data.</text>
</comment>
<dbReference type="Gene3D" id="3.20.20.70">
    <property type="entry name" value="Aldolase class I"/>
    <property type="match status" value="1"/>
</dbReference>
<feature type="domain" description="Radical SAM core" evidence="6">
    <location>
        <begin position="145"/>
        <end position="387"/>
    </location>
</feature>
<dbReference type="EMBL" id="DVHL01000023">
    <property type="protein sequence ID" value="HIR65771.1"/>
    <property type="molecule type" value="Genomic_DNA"/>
</dbReference>
<dbReference type="GO" id="GO:0051539">
    <property type="term" value="F:4 iron, 4 sulfur cluster binding"/>
    <property type="evidence" value="ECO:0007669"/>
    <property type="project" value="TreeGrafter"/>
</dbReference>
<dbReference type="InterPro" id="IPR058240">
    <property type="entry name" value="rSAM_sf"/>
</dbReference>
<evidence type="ECO:0000256" key="1">
    <source>
        <dbReference type="ARBA" id="ARBA00001966"/>
    </source>
</evidence>
<dbReference type="GO" id="GO:0006779">
    <property type="term" value="P:porphyrin-containing compound biosynthetic process"/>
    <property type="evidence" value="ECO:0007669"/>
    <property type="project" value="TreeGrafter"/>
</dbReference>
<evidence type="ECO:0000256" key="3">
    <source>
        <dbReference type="ARBA" id="ARBA00022723"/>
    </source>
</evidence>
<dbReference type="InterPro" id="IPR007197">
    <property type="entry name" value="rSAM"/>
</dbReference>
<dbReference type="GO" id="GO:0005737">
    <property type="term" value="C:cytoplasm"/>
    <property type="evidence" value="ECO:0007669"/>
    <property type="project" value="TreeGrafter"/>
</dbReference>
<dbReference type="GO" id="GO:0051989">
    <property type="term" value="F:coproporphyrinogen dehydrogenase activity"/>
    <property type="evidence" value="ECO:0007669"/>
    <property type="project" value="UniProtKB-EC"/>
</dbReference>
<evidence type="ECO:0000256" key="4">
    <source>
        <dbReference type="ARBA" id="ARBA00023004"/>
    </source>
</evidence>
<dbReference type="Pfam" id="PF04055">
    <property type="entry name" value="Radical_SAM"/>
    <property type="match status" value="1"/>
</dbReference>
<dbReference type="SFLD" id="SFLDF00310">
    <property type="entry name" value="oxygen-independent_coproporphy"/>
    <property type="match status" value="1"/>
</dbReference>
<comment type="cofactor">
    <cofactor evidence="1">
        <name>[4Fe-4S] cluster</name>
        <dbReference type="ChEBI" id="CHEBI:49883"/>
    </cofactor>
</comment>
<dbReference type="InterPro" id="IPR023995">
    <property type="entry name" value="HemZ"/>
</dbReference>
<keyword evidence="2" id="KW-0949">S-adenosyl-L-methionine</keyword>
<keyword evidence="3" id="KW-0479">Metal-binding</keyword>
<keyword evidence="5" id="KW-0411">Iron-sulfur</keyword>
<evidence type="ECO:0000313" key="8">
    <source>
        <dbReference type="Proteomes" id="UP000824200"/>
    </source>
</evidence>
<dbReference type="AlphaFoldDB" id="A0A9D1E3S3"/>
<dbReference type="CDD" id="cd01335">
    <property type="entry name" value="Radical_SAM"/>
    <property type="match status" value="1"/>
</dbReference>
<reference evidence="7" key="1">
    <citation type="submission" date="2020-10" db="EMBL/GenBank/DDBJ databases">
        <authorList>
            <person name="Gilroy R."/>
        </authorList>
    </citation>
    <scope>NUCLEOTIDE SEQUENCE</scope>
    <source>
        <strain evidence="7">CHK121-14286</strain>
    </source>
</reference>
<dbReference type="GO" id="GO:0046872">
    <property type="term" value="F:metal ion binding"/>
    <property type="evidence" value="ECO:0007669"/>
    <property type="project" value="UniProtKB-KW"/>
</dbReference>
<name>A0A9D1E3S3_9BACT</name>
<keyword evidence="4" id="KW-0408">Iron</keyword>
<dbReference type="SFLD" id="SFLDG01065">
    <property type="entry name" value="anaerobic_coproporphyrinogen-I"/>
    <property type="match status" value="1"/>
</dbReference>
<gene>
    <name evidence="7" type="primary">hemZ</name>
    <name evidence="7" type="ORF">IAC95_02665</name>
</gene>
<dbReference type="NCBIfam" id="TIGR03994">
    <property type="entry name" value="rSAM_HemZ"/>
    <property type="match status" value="1"/>
</dbReference>
<sequence length="461" mass="52138">MTLHTDVNFPTEIQDVAKLFFDEVTLGDDGEISLTQNREGDVFTYTATMHGKTCTAKADVCGTDQLQSVRLQKRYAKIALYNLLKEVTGKEMPWGSLTGIRPTKLACQLQSEGLDWQQTFVNLLGVSPQKTQLVADILQCQGSLRNFTDTADLYVGIPFCVTRCSYCSFTSGEIERMKKYVQPYVESLRTDIRRTLQFAEEKGIALRNVYFGGGTPTSLSASQLDEILQEITFKPQEFTVEAGRPDTLDEEKLAVLKKHGVQRISVNPQTFNQSVLDEIGRKHTVQDIYDKYALAKSFNFIVNMDLIAGLPKESYQMFCHSVDCAIQLAPENITVHTLALKHGTLLKEEHYCSESDVAQMVDYAHSALRKAGYIPYYMYRQKYMSQNLENVGFCKPGYPCVYNIGIMEEVTDILACGTNAISKKISQSENRIERAANAKDVVTYIQRNEDYLQKKFALFER</sequence>
<reference evidence="7" key="2">
    <citation type="journal article" date="2021" name="PeerJ">
        <title>Extensive microbial diversity within the chicken gut microbiome revealed by metagenomics and culture.</title>
        <authorList>
            <person name="Gilroy R."/>
            <person name="Ravi A."/>
            <person name="Getino M."/>
            <person name="Pursley I."/>
            <person name="Horton D.L."/>
            <person name="Alikhan N.F."/>
            <person name="Baker D."/>
            <person name="Gharbi K."/>
            <person name="Hall N."/>
            <person name="Watson M."/>
            <person name="Adriaenssens E.M."/>
            <person name="Foster-Nyarko E."/>
            <person name="Jarju S."/>
            <person name="Secka A."/>
            <person name="Antonio M."/>
            <person name="Oren A."/>
            <person name="Chaudhuri R.R."/>
            <person name="La Ragione R."/>
            <person name="Hildebrand F."/>
            <person name="Pallen M.J."/>
        </authorList>
    </citation>
    <scope>NUCLEOTIDE SEQUENCE</scope>
    <source>
        <strain evidence="7">CHK121-14286</strain>
    </source>
</reference>
<evidence type="ECO:0000313" key="7">
    <source>
        <dbReference type="EMBL" id="HIR65771.1"/>
    </source>
</evidence>
<evidence type="ECO:0000256" key="5">
    <source>
        <dbReference type="ARBA" id="ARBA00023014"/>
    </source>
</evidence>